<organism evidence="3 4">
    <name type="scientific">Streptomyces platensis</name>
    <dbReference type="NCBI Taxonomy" id="58346"/>
    <lineage>
        <taxon>Bacteria</taxon>
        <taxon>Bacillati</taxon>
        <taxon>Actinomycetota</taxon>
        <taxon>Actinomycetes</taxon>
        <taxon>Kitasatosporales</taxon>
        <taxon>Streptomycetaceae</taxon>
        <taxon>Streptomyces</taxon>
    </lineage>
</organism>
<feature type="transmembrane region" description="Helical" evidence="2">
    <location>
        <begin position="125"/>
        <end position="145"/>
    </location>
</feature>
<gene>
    <name evidence="3" type="ORF">BG653_05893</name>
</gene>
<proteinExistence type="predicted"/>
<keyword evidence="4" id="KW-1185">Reference proteome</keyword>
<dbReference type="RefSeq" id="WP_280116692.1">
    <property type="nucleotide sequence ID" value="NZ_BAABSS010000030.1"/>
</dbReference>
<comment type="caution">
    <text evidence="3">The sequence shown here is derived from an EMBL/GenBank/DDBJ whole genome shotgun (WGS) entry which is preliminary data.</text>
</comment>
<keyword evidence="2" id="KW-0472">Membrane</keyword>
<dbReference type="GeneID" id="90922637"/>
<evidence type="ECO:0000256" key="1">
    <source>
        <dbReference type="SAM" id="MobiDB-lite"/>
    </source>
</evidence>
<keyword evidence="2" id="KW-0812">Transmembrane</keyword>
<feature type="transmembrane region" description="Helical" evidence="2">
    <location>
        <begin position="157"/>
        <end position="177"/>
    </location>
</feature>
<protein>
    <recommendedName>
        <fullName evidence="5">DUF998 domain-containing protein</fullName>
    </recommendedName>
</protein>
<dbReference type="Pfam" id="PF06197">
    <property type="entry name" value="DUF998"/>
    <property type="match status" value="1"/>
</dbReference>
<feature type="transmembrane region" description="Helical" evidence="2">
    <location>
        <begin position="85"/>
        <end position="105"/>
    </location>
</feature>
<accession>A0ABX3XQ86</accession>
<reference evidence="3 4" key="1">
    <citation type="submission" date="2016-09" db="EMBL/GenBank/DDBJ databases">
        <title>Streptomyces platensis DSM40041, a candidate organism with high potential of specific P450 cytochromes.</title>
        <authorList>
            <person name="Grumaz C."/>
            <person name="Vainshtein Y."/>
            <person name="Kirstahler P."/>
            <person name="Sohn K."/>
        </authorList>
    </citation>
    <scope>NUCLEOTIDE SEQUENCE [LARGE SCALE GENOMIC DNA]</scope>
    <source>
        <strain evidence="3 4">DSM 40041</strain>
    </source>
</reference>
<sequence>MRLRPARGTASAGLLLTASLVYNDWVLQFFLPTGLHQRDSYVSELFAADQPYRLLFSLVEISCAVLVATGGALAWSILPGGRSSAGGAATVAFGMFSIADVLLPLHCAPSVERGCPEGSPWHTTTSGMVHFALFASMALFIIASRHGHPPLELVRRWGPWLLAVSMTAAILTVGPFFGHPGGHGLAQRIHLTSVGAWFAVLAVAIFRYGRLPQSRPQHPGHGRRRPASSSARVTSRQAVPSKGATATTSP</sequence>
<evidence type="ECO:0000313" key="3">
    <source>
        <dbReference type="EMBL" id="OSY39014.1"/>
    </source>
</evidence>
<name>A0ABX3XQ86_STRPT</name>
<keyword evidence="2" id="KW-1133">Transmembrane helix</keyword>
<dbReference type="Proteomes" id="UP000194225">
    <property type="component" value="Unassembled WGS sequence"/>
</dbReference>
<feature type="compositionally biased region" description="Polar residues" evidence="1">
    <location>
        <begin position="227"/>
        <end position="250"/>
    </location>
</feature>
<feature type="transmembrane region" description="Helical" evidence="2">
    <location>
        <begin position="54"/>
        <end position="78"/>
    </location>
</feature>
<feature type="transmembrane region" description="Helical" evidence="2">
    <location>
        <begin position="189"/>
        <end position="208"/>
    </location>
</feature>
<evidence type="ECO:0008006" key="5">
    <source>
        <dbReference type="Google" id="ProtNLM"/>
    </source>
</evidence>
<evidence type="ECO:0000313" key="4">
    <source>
        <dbReference type="Proteomes" id="UP000194225"/>
    </source>
</evidence>
<feature type="region of interest" description="Disordered" evidence="1">
    <location>
        <begin position="214"/>
        <end position="250"/>
    </location>
</feature>
<evidence type="ECO:0000256" key="2">
    <source>
        <dbReference type="SAM" id="Phobius"/>
    </source>
</evidence>
<dbReference type="InterPro" id="IPR009339">
    <property type="entry name" value="DUF998"/>
</dbReference>
<dbReference type="EMBL" id="MIGA01000054">
    <property type="protein sequence ID" value="OSY39014.1"/>
    <property type="molecule type" value="Genomic_DNA"/>
</dbReference>